<evidence type="ECO:0000256" key="4">
    <source>
        <dbReference type="ARBA" id="ARBA00023235"/>
    </source>
</evidence>
<dbReference type="InterPro" id="IPR000774">
    <property type="entry name" value="PPIase_FKBP_N"/>
</dbReference>
<dbReference type="RefSeq" id="WP_078737384.1">
    <property type="nucleotide sequence ID" value="NZ_FUXE01000017.1"/>
</dbReference>
<evidence type="ECO:0000256" key="5">
    <source>
        <dbReference type="PROSITE-ProRule" id="PRU00277"/>
    </source>
</evidence>
<keyword evidence="4 5" id="KW-0413">Isomerase</keyword>
<dbReference type="STRING" id="29524.SAMN02745171_01486"/>
<evidence type="ECO:0000256" key="6">
    <source>
        <dbReference type="RuleBase" id="RU003915"/>
    </source>
</evidence>
<evidence type="ECO:0000256" key="2">
    <source>
        <dbReference type="ARBA" id="ARBA00006577"/>
    </source>
</evidence>
<dbReference type="Proteomes" id="UP000190121">
    <property type="component" value="Unassembled WGS sequence"/>
</dbReference>
<feature type="domain" description="PPIase FKBP-type" evidence="7">
    <location>
        <begin position="109"/>
        <end position="195"/>
    </location>
</feature>
<dbReference type="Pfam" id="PF01346">
    <property type="entry name" value="FKBP_N"/>
    <property type="match status" value="1"/>
</dbReference>
<accession>A0A1T4PJG7</accession>
<dbReference type="GO" id="GO:0003755">
    <property type="term" value="F:peptidyl-prolyl cis-trans isomerase activity"/>
    <property type="evidence" value="ECO:0007669"/>
    <property type="project" value="UniProtKB-UniRule"/>
</dbReference>
<evidence type="ECO:0000259" key="7">
    <source>
        <dbReference type="PROSITE" id="PS50059"/>
    </source>
</evidence>
<dbReference type="PROSITE" id="PS50059">
    <property type="entry name" value="FKBP_PPIASE"/>
    <property type="match status" value="1"/>
</dbReference>
<evidence type="ECO:0000256" key="3">
    <source>
        <dbReference type="ARBA" id="ARBA00023110"/>
    </source>
</evidence>
<comment type="similarity">
    <text evidence="2 6">Belongs to the FKBP-type PPIase family.</text>
</comment>
<dbReference type="PANTHER" id="PTHR43811:SF19">
    <property type="entry name" value="39 KDA FK506-BINDING NUCLEAR PROTEIN"/>
    <property type="match status" value="1"/>
</dbReference>
<sequence length="198" mass="21489">MTDKVSYALGLSIGSNLKGTGVNDLVVEDFVAGVKAIFEMTTPSISPEEAQNVLGAFFEELQNKTKNANLEAGRKYMEENKNKPGVVCLENGLQYEILEEGSGRKPVKTDTVTVHYEGTLTNGAIFDSSIKRGEPASFPLTGVISGWTEILQLMPVGSKWRVTIPAHMAYGERGAGQMIGPNATLVFEIHLLAIEDQR</sequence>
<evidence type="ECO:0000256" key="1">
    <source>
        <dbReference type="ARBA" id="ARBA00000971"/>
    </source>
</evidence>
<name>A0A1T4PJG7_9PORP</name>
<dbReference type="Gene3D" id="3.10.50.40">
    <property type="match status" value="1"/>
</dbReference>
<keyword evidence="9" id="KW-1185">Reference proteome</keyword>
<evidence type="ECO:0000313" key="8">
    <source>
        <dbReference type="EMBL" id="SJZ91703.1"/>
    </source>
</evidence>
<keyword evidence="3 5" id="KW-0697">Rotamase</keyword>
<dbReference type="Pfam" id="PF00254">
    <property type="entry name" value="FKBP_C"/>
    <property type="match status" value="1"/>
</dbReference>
<proteinExistence type="inferred from homology"/>
<dbReference type="InterPro" id="IPR001179">
    <property type="entry name" value="PPIase_FKBP_dom"/>
</dbReference>
<dbReference type="OrthoDB" id="9814548at2"/>
<gene>
    <name evidence="8" type="ORF">SAMN02745171_01486</name>
</gene>
<dbReference type="Gene3D" id="1.10.287.460">
    <property type="entry name" value="Peptidyl-prolyl cis-trans isomerase, FKBP-type, N-terminal domain"/>
    <property type="match status" value="1"/>
</dbReference>
<dbReference type="SUPFAM" id="SSF54534">
    <property type="entry name" value="FKBP-like"/>
    <property type="match status" value="1"/>
</dbReference>
<dbReference type="NCBIfam" id="NF008602">
    <property type="entry name" value="PRK11570.1"/>
    <property type="match status" value="1"/>
</dbReference>
<dbReference type="InterPro" id="IPR036944">
    <property type="entry name" value="PPIase_FKBP_N_sf"/>
</dbReference>
<dbReference type="AlphaFoldDB" id="A0A1T4PJG7"/>
<dbReference type="EMBL" id="FUXE01000017">
    <property type="protein sequence ID" value="SJZ91703.1"/>
    <property type="molecule type" value="Genomic_DNA"/>
</dbReference>
<dbReference type="GO" id="GO:0006457">
    <property type="term" value="P:protein folding"/>
    <property type="evidence" value="ECO:0007669"/>
    <property type="project" value="InterPro"/>
</dbReference>
<organism evidence="8 9">
    <name type="scientific">Porphyromonas circumdentaria</name>
    <dbReference type="NCBI Taxonomy" id="29524"/>
    <lineage>
        <taxon>Bacteria</taxon>
        <taxon>Pseudomonadati</taxon>
        <taxon>Bacteroidota</taxon>
        <taxon>Bacteroidia</taxon>
        <taxon>Bacteroidales</taxon>
        <taxon>Porphyromonadaceae</taxon>
        <taxon>Porphyromonas</taxon>
    </lineage>
</organism>
<evidence type="ECO:0000313" key="9">
    <source>
        <dbReference type="Proteomes" id="UP000190121"/>
    </source>
</evidence>
<comment type="catalytic activity">
    <reaction evidence="1 5 6">
        <text>[protein]-peptidylproline (omega=180) = [protein]-peptidylproline (omega=0)</text>
        <dbReference type="Rhea" id="RHEA:16237"/>
        <dbReference type="Rhea" id="RHEA-COMP:10747"/>
        <dbReference type="Rhea" id="RHEA-COMP:10748"/>
        <dbReference type="ChEBI" id="CHEBI:83833"/>
        <dbReference type="ChEBI" id="CHEBI:83834"/>
        <dbReference type="EC" id="5.2.1.8"/>
    </reaction>
</comment>
<dbReference type="FunFam" id="3.10.50.40:FF:000006">
    <property type="entry name" value="Peptidyl-prolyl cis-trans isomerase"/>
    <property type="match status" value="1"/>
</dbReference>
<dbReference type="InterPro" id="IPR046357">
    <property type="entry name" value="PPIase_dom_sf"/>
</dbReference>
<dbReference type="EC" id="5.2.1.8" evidence="6"/>
<reference evidence="9" key="1">
    <citation type="submission" date="2017-02" db="EMBL/GenBank/DDBJ databases">
        <authorList>
            <person name="Varghese N."/>
            <person name="Submissions S."/>
        </authorList>
    </citation>
    <scope>NUCLEOTIDE SEQUENCE [LARGE SCALE GENOMIC DNA]</scope>
    <source>
        <strain evidence="9">ATCC 51356</strain>
    </source>
</reference>
<dbReference type="PANTHER" id="PTHR43811">
    <property type="entry name" value="FKBP-TYPE PEPTIDYL-PROLYL CIS-TRANS ISOMERASE FKPA"/>
    <property type="match status" value="1"/>
</dbReference>
<protein>
    <recommendedName>
        <fullName evidence="6">Peptidyl-prolyl cis-trans isomerase</fullName>
        <ecNumber evidence="6">5.2.1.8</ecNumber>
    </recommendedName>
</protein>